<dbReference type="Proteomes" id="UP000237438">
    <property type="component" value="Unassembled WGS sequence"/>
</dbReference>
<protein>
    <submittedName>
        <fullName evidence="1">Uncharacterized protein</fullName>
    </submittedName>
</protein>
<comment type="caution">
    <text evidence="1">The sequence shown here is derived from an EMBL/GenBank/DDBJ whole genome shotgun (WGS) entry which is preliminary data.</text>
</comment>
<name>A0A2S4PNI3_9PEZI</name>
<evidence type="ECO:0000313" key="2">
    <source>
        <dbReference type="Proteomes" id="UP000237438"/>
    </source>
</evidence>
<keyword evidence="2" id="KW-1185">Reference proteome</keyword>
<organism evidence="1 2">
    <name type="scientific">Erysiphe pulchra</name>
    <dbReference type="NCBI Taxonomy" id="225359"/>
    <lineage>
        <taxon>Eukaryota</taxon>
        <taxon>Fungi</taxon>
        <taxon>Dikarya</taxon>
        <taxon>Ascomycota</taxon>
        <taxon>Pezizomycotina</taxon>
        <taxon>Leotiomycetes</taxon>
        <taxon>Erysiphales</taxon>
        <taxon>Erysiphaceae</taxon>
        <taxon>Erysiphe</taxon>
    </lineage>
</organism>
<dbReference type="AlphaFoldDB" id="A0A2S4PNI3"/>
<proteinExistence type="predicted"/>
<dbReference type="EMBL" id="PEDP01001479">
    <property type="protein sequence ID" value="POS83591.1"/>
    <property type="molecule type" value="Genomic_DNA"/>
</dbReference>
<reference evidence="1 2" key="1">
    <citation type="submission" date="2017-10" db="EMBL/GenBank/DDBJ databases">
        <title>Development of genomic resources for the powdery mildew, Erysiphe pulchra.</title>
        <authorList>
            <person name="Wadl P.A."/>
            <person name="Mack B.M."/>
            <person name="Moore G."/>
            <person name="Beltz S.B."/>
        </authorList>
    </citation>
    <scope>NUCLEOTIDE SEQUENCE [LARGE SCALE GENOMIC DNA]</scope>
    <source>
        <strain evidence="1">Cflorida</strain>
    </source>
</reference>
<accession>A0A2S4PNI3</accession>
<dbReference type="OrthoDB" id="10035396at2759"/>
<gene>
    <name evidence="1" type="ORF">EPUL_004307</name>
</gene>
<sequence>MEVTKMMLANEIARVSSVRPEALKLFGNQKPDASHRTWLALFTKAPKPGLRVFDESGVTSVFKKQVPIEFCKRCNGHHSSKFCSRVPSCGNYGSNMHTQDTCIAATRCRNCGGPHRSDNRKCLARPTCHGAPTKEKLKVYRQAGDRESQAAVRARAAEEKASEILTYTPGWEYPRPSIDQYGRCQFSCKTRGMCSQRSLSNMWVGTLPHPAEGEDKSGHFTHVVSHWLPTISAPNYIEETENLAQDLCRILKEAIKAVDKRPSRGKGKSAPWWTLEFKVAHFNYKDADTSSERSENIKIFRATVASAKREYWKKLVESLTSSSDVFRLMRWASPKDSGIPPQLIHQGRITSDQEERAMILRDSLPARHQASDDLLPCTLLGSDHIQWIEEVTEIEDWKNKTFFDDIPPENFEECRYDITTESLNSVIQDGVIDLATKYGNDAKGPAFPFRPFTENGKQLWTNSAKLMDLKFV</sequence>
<evidence type="ECO:0000313" key="1">
    <source>
        <dbReference type="EMBL" id="POS83591.1"/>
    </source>
</evidence>